<sequence length="141" mass="15869">MNRLIKITVFLSLLAVAAVGCNSAEEEAQETFENFINALDGGTISEITAYVTDDFMEEEFGVTKEDFENDAELIDEQMGELLAMFNYEILSFEVSEETDEQLIAAYEITIEEEETGETETEGGVVTLENHDNNWLISQMDE</sequence>
<dbReference type="Proteomes" id="UP000278746">
    <property type="component" value="Unassembled WGS sequence"/>
</dbReference>
<feature type="chain" id="PRO_5039718823" description="DUF4878 domain-containing protein" evidence="1">
    <location>
        <begin position="29"/>
        <end position="141"/>
    </location>
</feature>
<reference evidence="2 3" key="1">
    <citation type="submission" date="2018-10" db="EMBL/GenBank/DDBJ databases">
        <title>Bacillus Keqinensis sp. nov., a moderately halophilic bacterium isolated from a saline-alkaline lake.</title>
        <authorList>
            <person name="Wang H."/>
        </authorList>
    </citation>
    <scope>NUCLEOTIDE SEQUENCE [LARGE SCALE GENOMIC DNA]</scope>
    <source>
        <strain evidence="2 3">KQ-3</strain>
    </source>
</reference>
<accession>A0A3M7TSJ9</accession>
<organism evidence="2 3">
    <name type="scientific">Alteribacter keqinensis</name>
    <dbReference type="NCBI Taxonomy" id="2483800"/>
    <lineage>
        <taxon>Bacteria</taxon>
        <taxon>Bacillati</taxon>
        <taxon>Bacillota</taxon>
        <taxon>Bacilli</taxon>
        <taxon>Bacillales</taxon>
        <taxon>Bacillaceae</taxon>
        <taxon>Alteribacter</taxon>
    </lineage>
</organism>
<dbReference type="AlphaFoldDB" id="A0A3M7TSJ9"/>
<gene>
    <name evidence="2" type="ORF">EBO34_00490</name>
</gene>
<dbReference type="RefSeq" id="WP_122896012.1">
    <property type="nucleotide sequence ID" value="NZ_RHIB01000001.1"/>
</dbReference>
<keyword evidence="3" id="KW-1185">Reference proteome</keyword>
<feature type="signal peptide" evidence="1">
    <location>
        <begin position="1"/>
        <end position="28"/>
    </location>
</feature>
<evidence type="ECO:0000313" key="2">
    <source>
        <dbReference type="EMBL" id="RNA68487.1"/>
    </source>
</evidence>
<keyword evidence="1" id="KW-0732">Signal</keyword>
<dbReference type="OrthoDB" id="2887344at2"/>
<proteinExistence type="predicted"/>
<comment type="caution">
    <text evidence="2">The sequence shown here is derived from an EMBL/GenBank/DDBJ whole genome shotgun (WGS) entry which is preliminary data.</text>
</comment>
<name>A0A3M7TSJ9_9BACI</name>
<dbReference type="PROSITE" id="PS51257">
    <property type="entry name" value="PROKAR_LIPOPROTEIN"/>
    <property type="match status" value="1"/>
</dbReference>
<dbReference type="SUPFAM" id="SSF54427">
    <property type="entry name" value="NTF2-like"/>
    <property type="match status" value="1"/>
</dbReference>
<evidence type="ECO:0000256" key="1">
    <source>
        <dbReference type="SAM" id="SignalP"/>
    </source>
</evidence>
<dbReference type="Gene3D" id="3.10.450.50">
    <property type="match status" value="1"/>
</dbReference>
<evidence type="ECO:0008006" key="4">
    <source>
        <dbReference type="Google" id="ProtNLM"/>
    </source>
</evidence>
<dbReference type="EMBL" id="RHIB01000001">
    <property type="protein sequence ID" value="RNA68487.1"/>
    <property type="molecule type" value="Genomic_DNA"/>
</dbReference>
<protein>
    <recommendedName>
        <fullName evidence="4">DUF4878 domain-containing protein</fullName>
    </recommendedName>
</protein>
<evidence type="ECO:0000313" key="3">
    <source>
        <dbReference type="Proteomes" id="UP000278746"/>
    </source>
</evidence>
<dbReference type="InterPro" id="IPR032710">
    <property type="entry name" value="NTF2-like_dom_sf"/>
</dbReference>